<dbReference type="InterPro" id="IPR011961">
    <property type="entry name" value="RimM"/>
</dbReference>
<dbReference type="InterPro" id="IPR009000">
    <property type="entry name" value="Transl_B-barrel_sf"/>
</dbReference>
<evidence type="ECO:0000256" key="5">
    <source>
        <dbReference type="HAMAP-Rule" id="MF_00014"/>
    </source>
</evidence>
<dbReference type="Gene3D" id="2.40.30.60">
    <property type="entry name" value="RimM"/>
    <property type="match status" value="1"/>
</dbReference>
<accession>A0A1M7G935</accession>
<feature type="domain" description="PRC-barrel" evidence="7">
    <location>
        <begin position="112"/>
        <end position="184"/>
    </location>
</feature>
<dbReference type="Proteomes" id="UP000190911">
    <property type="component" value="Chromosome I"/>
</dbReference>
<dbReference type="Pfam" id="PF05239">
    <property type="entry name" value="PRC"/>
    <property type="match status" value="1"/>
</dbReference>
<dbReference type="InterPro" id="IPR027275">
    <property type="entry name" value="PRC-brl_dom"/>
</dbReference>
<dbReference type="EMBL" id="LT670847">
    <property type="protein sequence ID" value="SHM12803.1"/>
    <property type="molecule type" value="Genomic_DNA"/>
</dbReference>
<dbReference type="GO" id="GO:0005737">
    <property type="term" value="C:cytoplasm"/>
    <property type="evidence" value="ECO:0007669"/>
    <property type="project" value="UniProtKB-SubCell"/>
</dbReference>
<dbReference type="Pfam" id="PF01782">
    <property type="entry name" value="RimM"/>
    <property type="match status" value="1"/>
</dbReference>
<name>A0A1M7G935_9GAMM</name>
<comment type="subunit">
    <text evidence="5">Binds ribosomal protein uS19.</text>
</comment>
<dbReference type="PANTHER" id="PTHR33692:SF1">
    <property type="entry name" value="RIBOSOME MATURATION FACTOR RIMM"/>
    <property type="match status" value="1"/>
</dbReference>
<dbReference type="PANTHER" id="PTHR33692">
    <property type="entry name" value="RIBOSOME MATURATION FACTOR RIMM"/>
    <property type="match status" value="1"/>
</dbReference>
<protein>
    <recommendedName>
        <fullName evidence="5">Ribosome maturation factor RimM</fullName>
    </recommendedName>
</protein>
<evidence type="ECO:0000256" key="2">
    <source>
        <dbReference type="ARBA" id="ARBA00022517"/>
    </source>
</evidence>
<dbReference type="NCBIfam" id="TIGR02273">
    <property type="entry name" value="16S_RimM"/>
    <property type="match status" value="1"/>
</dbReference>
<dbReference type="AlphaFoldDB" id="A0A1M7G935"/>
<dbReference type="GO" id="GO:0042274">
    <property type="term" value="P:ribosomal small subunit biogenesis"/>
    <property type="evidence" value="ECO:0007669"/>
    <property type="project" value="UniProtKB-UniRule"/>
</dbReference>
<dbReference type="SUPFAM" id="SSF50447">
    <property type="entry name" value="Translation proteins"/>
    <property type="match status" value="1"/>
</dbReference>
<dbReference type="InterPro" id="IPR036976">
    <property type="entry name" value="RimM_N_sf"/>
</dbReference>
<dbReference type="SUPFAM" id="SSF50346">
    <property type="entry name" value="PRC-barrel domain"/>
    <property type="match status" value="1"/>
</dbReference>
<organism evidence="8 9">
    <name type="scientific">Vreelandella subglaciescola</name>
    <dbReference type="NCBI Taxonomy" id="29571"/>
    <lineage>
        <taxon>Bacteria</taxon>
        <taxon>Pseudomonadati</taxon>
        <taxon>Pseudomonadota</taxon>
        <taxon>Gammaproteobacteria</taxon>
        <taxon>Oceanospirillales</taxon>
        <taxon>Halomonadaceae</taxon>
        <taxon>Vreelandella</taxon>
    </lineage>
</organism>
<dbReference type="InterPro" id="IPR002676">
    <property type="entry name" value="RimM_N"/>
</dbReference>
<keyword evidence="2 5" id="KW-0690">Ribosome biogenesis</keyword>
<evidence type="ECO:0000256" key="3">
    <source>
        <dbReference type="ARBA" id="ARBA00022552"/>
    </source>
</evidence>
<comment type="subcellular location">
    <subcellularLocation>
        <location evidence="5">Cytoplasm</location>
    </subcellularLocation>
</comment>
<evidence type="ECO:0000259" key="7">
    <source>
        <dbReference type="Pfam" id="PF05239"/>
    </source>
</evidence>
<evidence type="ECO:0000313" key="8">
    <source>
        <dbReference type="EMBL" id="SHM12803.1"/>
    </source>
</evidence>
<sequence length="189" mass="21283">MPYSTMNTPSPGANRGEPEAHVVLGTLTSPHGIKGWLKVYAYTSPTDSIFDYPEWWVRQGESLKRYRVIQGRRQGKGLVVELEGVSDRNAAEALSQAEILMPKAELPELADDEYYWYELEGLAVFTQAGERLGRVSSLFETGANDVMVVRGDRDAIDRRERLLPYLPGDVITEVDLEAGRMCVDWDPEF</sequence>
<dbReference type="HAMAP" id="MF_00014">
    <property type="entry name" value="Ribosome_mat_RimM"/>
    <property type="match status" value="1"/>
</dbReference>
<keyword evidence="9" id="KW-1185">Reference proteome</keyword>
<evidence type="ECO:0000256" key="1">
    <source>
        <dbReference type="ARBA" id="ARBA00022490"/>
    </source>
</evidence>
<evidence type="ECO:0000256" key="4">
    <source>
        <dbReference type="ARBA" id="ARBA00023186"/>
    </source>
</evidence>
<dbReference type="InParanoid" id="A0A1M7G935"/>
<evidence type="ECO:0000313" key="9">
    <source>
        <dbReference type="Proteomes" id="UP000190911"/>
    </source>
</evidence>
<keyword evidence="3 5" id="KW-0698">rRNA processing</keyword>
<comment type="similarity">
    <text evidence="5">Belongs to the RimM family.</text>
</comment>
<dbReference type="FunCoup" id="A0A1M7G935">
    <property type="interactions" value="465"/>
</dbReference>
<comment type="function">
    <text evidence="5">An accessory protein needed during the final step in the assembly of 30S ribosomal subunit, possibly for assembly of the head region. Essential for efficient processing of 16S rRNA. May be needed both before and after RbfA during the maturation of 16S rRNA. It has affinity for free ribosomal 30S subunits but not for 70S ribosomes.</text>
</comment>
<dbReference type="InterPro" id="IPR011033">
    <property type="entry name" value="PRC_barrel-like_sf"/>
</dbReference>
<keyword evidence="1 5" id="KW-0963">Cytoplasm</keyword>
<comment type="domain">
    <text evidence="5">The PRC barrel domain binds ribosomal protein uS19.</text>
</comment>
<keyword evidence="4 5" id="KW-0143">Chaperone</keyword>
<dbReference type="RefSeq" id="WP_079552354.1">
    <property type="nucleotide sequence ID" value="NZ_LT670847.1"/>
</dbReference>
<dbReference type="Gene3D" id="2.30.30.240">
    <property type="entry name" value="PRC-barrel domain"/>
    <property type="match status" value="1"/>
</dbReference>
<dbReference type="GO" id="GO:0043022">
    <property type="term" value="F:ribosome binding"/>
    <property type="evidence" value="ECO:0007669"/>
    <property type="project" value="InterPro"/>
</dbReference>
<dbReference type="GO" id="GO:0006364">
    <property type="term" value="P:rRNA processing"/>
    <property type="evidence" value="ECO:0007669"/>
    <property type="project" value="UniProtKB-UniRule"/>
</dbReference>
<dbReference type="GO" id="GO:0005840">
    <property type="term" value="C:ribosome"/>
    <property type="evidence" value="ECO:0007669"/>
    <property type="project" value="InterPro"/>
</dbReference>
<gene>
    <name evidence="5" type="primary">rimM</name>
    <name evidence="8" type="ORF">SAMN05878437_1360</name>
</gene>
<evidence type="ECO:0000259" key="6">
    <source>
        <dbReference type="Pfam" id="PF01782"/>
    </source>
</evidence>
<proteinExistence type="inferred from homology"/>
<dbReference type="STRING" id="29571.SAMN05878437_1360"/>
<feature type="domain" description="RimM N-terminal" evidence="6">
    <location>
        <begin position="24"/>
        <end position="104"/>
    </location>
</feature>
<reference evidence="8 9" key="1">
    <citation type="submission" date="2016-11" db="EMBL/GenBank/DDBJ databases">
        <authorList>
            <person name="Jaros S."/>
            <person name="Januszkiewicz K."/>
            <person name="Wedrychowicz H."/>
        </authorList>
    </citation>
    <scope>NUCLEOTIDE SEQUENCE [LARGE SCALE GENOMIC DNA]</scope>
    <source>
        <strain evidence="8 9">ACAM 12</strain>
    </source>
</reference>